<dbReference type="AlphaFoldDB" id="A0A6L5XK20"/>
<evidence type="ECO:0000313" key="3">
    <source>
        <dbReference type="Proteomes" id="UP000477488"/>
    </source>
</evidence>
<comment type="caution">
    <text evidence="2">The sequence shown here is derived from an EMBL/GenBank/DDBJ whole genome shotgun (WGS) entry which is preliminary data.</text>
</comment>
<dbReference type="Proteomes" id="UP000477488">
    <property type="component" value="Unassembled WGS sequence"/>
</dbReference>
<evidence type="ECO:0000256" key="1">
    <source>
        <dbReference type="SAM" id="MobiDB-lite"/>
    </source>
</evidence>
<reference evidence="2 3" key="1">
    <citation type="submission" date="2019-09" db="EMBL/GenBank/DDBJ databases">
        <title>In-depth cultivation of the pig gut microbiome towards novel bacterial diversity and tailored functional studies.</title>
        <authorList>
            <person name="Wylensek D."/>
            <person name="Hitch T.C.A."/>
            <person name="Clavel T."/>
        </authorList>
    </citation>
    <scope>NUCLEOTIDE SEQUENCE [LARGE SCALE GENOMIC DNA]</scope>
    <source>
        <strain evidence="2 3">PG-178-WT-4</strain>
    </source>
</reference>
<dbReference type="RefSeq" id="WP_154509886.1">
    <property type="nucleotide sequence ID" value="NZ_VUMH01000004.1"/>
</dbReference>
<organism evidence="2 3">
    <name type="scientific">Desulfovibrio porci</name>
    <dbReference type="NCBI Taxonomy" id="2605782"/>
    <lineage>
        <taxon>Bacteria</taxon>
        <taxon>Pseudomonadati</taxon>
        <taxon>Thermodesulfobacteriota</taxon>
        <taxon>Desulfovibrionia</taxon>
        <taxon>Desulfovibrionales</taxon>
        <taxon>Desulfovibrionaceae</taxon>
        <taxon>Desulfovibrio</taxon>
    </lineage>
</organism>
<dbReference type="EMBL" id="VUMH01000004">
    <property type="protein sequence ID" value="MSS27482.1"/>
    <property type="molecule type" value="Genomic_DNA"/>
</dbReference>
<name>A0A6L5XK20_9BACT</name>
<keyword evidence="3" id="KW-1185">Reference proteome</keyword>
<accession>A0A6L5XK20</accession>
<proteinExistence type="predicted"/>
<feature type="compositionally biased region" description="Low complexity" evidence="1">
    <location>
        <begin position="31"/>
        <end position="54"/>
    </location>
</feature>
<sequence>MELEFRFRNNDLGPYFPTFQERVNTMLPARPAETAGAAAEAAAPELPSPEECAPVTPHLPGMEEVSQTLAQVEEKAALQSQELIQVHSGLNEQRVARLLGLLD</sequence>
<feature type="region of interest" description="Disordered" evidence="1">
    <location>
        <begin position="31"/>
        <end position="59"/>
    </location>
</feature>
<evidence type="ECO:0000313" key="2">
    <source>
        <dbReference type="EMBL" id="MSS27482.1"/>
    </source>
</evidence>
<protein>
    <submittedName>
        <fullName evidence="2">Pseudouridine synthase</fullName>
    </submittedName>
</protein>
<gene>
    <name evidence="2" type="ORF">FYJ44_05330</name>
</gene>